<dbReference type="InterPro" id="IPR013783">
    <property type="entry name" value="Ig-like_fold"/>
</dbReference>
<feature type="domain" description="PKD" evidence="1">
    <location>
        <begin position="497"/>
        <end position="546"/>
    </location>
</feature>
<dbReference type="Proteomes" id="UP001231197">
    <property type="component" value="Unassembled WGS sequence"/>
</dbReference>
<dbReference type="Gene3D" id="2.60.40.10">
    <property type="entry name" value="Immunoglobulins"/>
    <property type="match status" value="1"/>
</dbReference>
<dbReference type="Pfam" id="PF18911">
    <property type="entry name" value="PKD_4"/>
    <property type="match status" value="1"/>
</dbReference>
<evidence type="ECO:0000313" key="3">
    <source>
        <dbReference type="Proteomes" id="UP001231197"/>
    </source>
</evidence>
<dbReference type="EMBL" id="JASDDK010000013">
    <property type="protein sequence ID" value="MDN3494202.1"/>
    <property type="molecule type" value="Genomic_DNA"/>
</dbReference>
<proteinExistence type="predicted"/>
<keyword evidence="3" id="KW-1185">Reference proteome</keyword>
<dbReference type="PROSITE" id="PS50093">
    <property type="entry name" value="PKD"/>
    <property type="match status" value="1"/>
</dbReference>
<dbReference type="NCBIfam" id="TIGR04131">
    <property type="entry name" value="Bac_Flav_CTERM"/>
    <property type="match status" value="1"/>
</dbReference>
<gene>
    <name evidence="2" type="ORF">QMA06_15880</name>
</gene>
<dbReference type="InterPro" id="IPR000601">
    <property type="entry name" value="PKD_dom"/>
</dbReference>
<protein>
    <submittedName>
        <fullName evidence="2">T9SS type B sorting domain-containing protein</fullName>
    </submittedName>
</protein>
<dbReference type="SUPFAM" id="SSF49299">
    <property type="entry name" value="PKD domain"/>
    <property type="match status" value="1"/>
</dbReference>
<evidence type="ECO:0000259" key="1">
    <source>
        <dbReference type="PROSITE" id="PS50093"/>
    </source>
</evidence>
<accession>A0ABT7ZYX4</accession>
<comment type="caution">
    <text evidence="2">The sequence shown here is derived from an EMBL/GenBank/DDBJ whole genome shotgun (WGS) entry which is preliminary data.</text>
</comment>
<dbReference type="RefSeq" id="WP_290207902.1">
    <property type="nucleotide sequence ID" value="NZ_JASDDK010000013.1"/>
</dbReference>
<reference evidence="2 3" key="1">
    <citation type="journal article" date="2023" name="Int. J. Syst. Evol. Microbiol.">
        <title>Winogradskyella bathintestinalis sp. nov., isolated from the intestine of the deep-sea loosejaw dragonfish, Malacosteus niger.</title>
        <authorList>
            <person name="Uniacke-Lowe S."/>
            <person name="Johnson C.N."/>
            <person name="Stanton C."/>
            <person name="Hill C."/>
            <person name="Ross P."/>
        </authorList>
    </citation>
    <scope>NUCLEOTIDE SEQUENCE [LARGE SCALE GENOMIC DNA]</scope>
    <source>
        <strain evidence="2 3">APC 3343</strain>
    </source>
</reference>
<evidence type="ECO:0000313" key="2">
    <source>
        <dbReference type="EMBL" id="MDN3494202.1"/>
    </source>
</evidence>
<dbReference type="InterPro" id="IPR035986">
    <property type="entry name" value="PKD_dom_sf"/>
</dbReference>
<dbReference type="InterPro" id="IPR026341">
    <property type="entry name" value="T9SS_type_B"/>
</dbReference>
<dbReference type="CDD" id="cd00146">
    <property type="entry name" value="PKD"/>
    <property type="match status" value="1"/>
</dbReference>
<dbReference type="Pfam" id="PF13585">
    <property type="entry name" value="CHU_C"/>
    <property type="match status" value="1"/>
</dbReference>
<sequence>MKHATKHIQQRWQQAIKIEMKFKLLIPFLIYSIFSYSQCFDCAQNIGGWVRDHPEDINIVSDGIIFTTMLGNFGGGAIYKYDFNCNLIWSNILLTSIGAGFGSYKTTVDEQDNIYVIVTNTWSQVNVGNIEINTGMNIVKMDSQGQLLWSRPLGGQQIGSNVHYWNNTIFVVGIFYTSISINNEITLTSNVEDYYIAKFDLEGNLIDAENFGVNGEDTLIDSEIDLDGNIYLTGTSNDITHITKFDSNLNQEWINEISSYSANNNRYNSTNLYYNNINDKLYLWGSYHNSVDVLGNVFTVSNCQYGSLLTEFSTSDGNLENITPIDNCSSLPLPTIGGNWRNDNISNGYMYHKNDELFVLTSFRLSLTMNETTIETTNFYTEDLVLFKVNLDSFEKEFVLRSSGESYYGAGYGYVDGPGPILIVDNDIYLSSFFESSPMQINGTEITNNSGNSNSDVLFYKYKTDQTDLDGLISYENSCLTESTSFEINGDFDSVIWNFDDPASGLNNTSTVINPSHTFTNNGNYDVTALVTCGIETETLNIEVVISDSPNVNQISNIYACEDDYGSQISSTFNTSLIENELIGTQSDLSIKYFDSNGIELPSPLPNPMSNSVLEQETIIARVAYNNNLTCFTEISFDLIVNPLPEINEVNNIYACDDDYDGIAEFDISNLETIISDNQFGMIVEFFRENGQQLPNPLPNTVQNMVINQETITARITNPNSNCFNESSFNLMVNPLPEANQLQIIYGCDDNNDGFSEHFDTSNVESQVLNGQTGMSVSYFDQFGNELPSSLSNPYTNSNAFNEIITVRVTDNISTCYAESTLQLQTVTQPNISQPENLYACDQGNGYAEFDTSLIEQELIGNQTGLTIQYFDSVNNPLPSPLPILFQNTEPLSQTINLRVEDVSNPICYSETSFDLIVNELPVINLEDEYFICNLEPSILLNVNSGYNSYNWFFEDGTLISSTNSGEIIEEGNYTLTVSQIENGIACENSFDFTLIRSVLPEIQQMNFGELGNNYIEIIASGDGDFEYSIDGINYQDSNYFSNIQGGIYTVFVRDKDGCGQDSEEVTVIDYPKFFTPNNDGYNDFWQIKGIANFSNSETLIFDRYGKLLARITSNDLGWNGFYNGKQMMSNDYWFRTDLGNGRTFSGHFSLKR</sequence>
<name>A0ABT7ZYX4_9FLAO</name>
<organism evidence="2 3">
    <name type="scientific">Winogradskyella bathintestinalis</name>
    <dbReference type="NCBI Taxonomy" id="3035208"/>
    <lineage>
        <taxon>Bacteria</taxon>
        <taxon>Pseudomonadati</taxon>
        <taxon>Bacteroidota</taxon>
        <taxon>Flavobacteriia</taxon>
        <taxon>Flavobacteriales</taxon>
        <taxon>Flavobacteriaceae</taxon>
        <taxon>Winogradskyella</taxon>
    </lineage>
</organism>